<proteinExistence type="predicted"/>
<dbReference type="GO" id="GO:0003723">
    <property type="term" value="F:RNA binding"/>
    <property type="evidence" value="ECO:0007669"/>
    <property type="project" value="InterPro"/>
</dbReference>
<dbReference type="InterPro" id="IPR002942">
    <property type="entry name" value="S4_RNA-bd"/>
</dbReference>
<feature type="domain" description="RNA-binding S4" evidence="2">
    <location>
        <begin position="6"/>
        <end position="72"/>
    </location>
</feature>
<name>A0A3B0TNX7_9ZZZZ</name>
<feature type="compositionally biased region" description="Basic and acidic residues" evidence="1">
    <location>
        <begin position="121"/>
        <end position="131"/>
    </location>
</feature>
<dbReference type="SUPFAM" id="SSF55174">
    <property type="entry name" value="Alpha-L RNA-binding motif"/>
    <property type="match status" value="1"/>
</dbReference>
<dbReference type="CDD" id="cd00165">
    <property type="entry name" value="S4"/>
    <property type="match status" value="1"/>
</dbReference>
<dbReference type="SMART" id="SM00363">
    <property type="entry name" value="S4"/>
    <property type="match status" value="1"/>
</dbReference>
<reference evidence="3" key="1">
    <citation type="submission" date="2018-06" db="EMBL/GenBank/DDBJ databases">
        <authorList>
            <person name="Zhirakovskaya E."/>
        </authorList>
    </citation>
    <scope>NUCLEOTIDE SEQUENCE</scope>
</reference>
<organism evidence="3">
    <name type="scientific">hydrothermal vent metagenome</name>
    <dbReference type="NCBI Taxonomy" id="652676"/>
    <lineage>
        <taxon>unclassified sequences</taxon>
        <taxon>metagenomes</taxon>
        <taxon>ecological metagenomes</taxon>
    </lineage>
</organism>
<dbReference type="PROSITE" id="PS50889">
    <property type="entry name" value="S4"/>
    <property type="match status" value="1"/>
</dbReference>
<feature type="region of interest" description="Disordered" evidence="1">
    <location>
        <begin position="86"/>
        <end position="131"/>
    </location>
</feature>
<sequence length="131" mass="14838">MTRDSQRIDKWLWHARVFKTRSRAAAFAAAGKLRINGRRAAKASTSVGPDDVLTFALAGRVRVYRIAGLALRRGSYLDAIKLYEDLSPPEPQNDRSRRSSLPNLPQGREPGQGRPTKRERRALDRWNEAAR</sequence>
<dbReference type="Pfam" id="PF01479">
    <property type="entry name" value="S4"/>
    <property type="match status" value="1"/>
</dbReference>
<protein>
    <submittedName>
        <fullName evidence="3">Ribosome-associated heat shock protein implicated in the recycling of the 50S subunit (S4 paralog)</fullName>
    </submittedName>
</protein>
<keyword evidence="3" id="KW-0346">Stress response</keyword>
<dbReference type="EMBL" id="UOEM01000010">
    <property type="protein sequence ID" value="VAW10344.1"/>
    <property type="molecule type" value="Genomic_DNA"/>
</dbReference>
<dbReference type="AlphaFoldDB" id="A0A3B0TNX7"/>
<evidence type="ECO:0000256" key="1">
    <source>
        <dbReference type="SAM" id="MobiDB-lite"/>
    </source>
</evidence>
<accession>A0A3B0TNX7</accession>
<dbReference type="Gene3D" id="3.10.290.10">
    <property type="entry name" value="RNA-binding S4 domain"/>
    <property type="match status" value="1"/>
</dbReference>
<gene>
    <name evidence="3" type="ORF">MNBD_ALPHA09-2192</name>
</gene>
<dbReference type="InterPro" id="IPR036986">
    <property type="entry name" value="S4_RNA-bd_sf"/>
</dbReference>
<evidence type="ECO:0000259" key="2">
    <source>
        <dbReference type="SMART" id="SM00363"/>
    </source>
</evidence>
<evidence type="ECO:0000313" key="3">
    <source>
        <dbReference type="EMBL" id="VAW10344.1"/>
    </source>
</evidence>